<reference evidence="1 2" key="1">
    <citation type="journal article" date="2018" name="Cell">
        <title>The Chara Genome: Secondary Complexity and Implications for Plant Terrestrialization.</title>
        <authorList>
            <person name="Nishiyama T."/>
            <person name="Sakayama H."/>
            <person name="Vries J.D."/>
            <person name="Buschmann H."/>
            <person name="Saint-Marcoux D."/>
            <person name="Ullrich K.K."/>
            <person name="Haas F.B."/>
            <person name="Vanderstraeten L."/>
            <person name="Becker D."/>
            <person name="Lang D."/>
            <person name="Vosolsobe S."/>
            <person name="Rombauts S."/>
            <person name="Wilhelmsson P.K.I."/>
            <person name="Janitza P."/>
            <person name="Kern R."/>
            <person name="Heyl A."/>
            <person name="Rumpler F."/>
            <person name="Villalobos L.I.A.C."/>
            <person name="Clay J.M."/>
            <person name="Skokan R."/>
            <person name="Toyoda A."/>
            <person name="Suzuki Y."/>
            <person name="Kagoshima H."/>
            <person name="Schijlen E."/>
            <person name="Tajeshwar N."/>
            <person name="Catarino B."/>
            <person name="Hetherington A.J."/>
            <person name="Saltykova A."/>
            <person name="Bonnot C."/>
            <person name="Breuninger H."/>
            <person name="Symeonidi A."/>
            <person name="Radhakrishnan G.V."/>
            <person name="Van Nieuwerburgh F."/>
            <person name="Deforce D."/>
            <person name="Chang C."/>
            <person name="Karol K.G."/>
            <person name="Hedrich R."/>
            <person name="Ulvskov P."/>
            <person name="Glockner G."/>
            <person name="Delwiche C.F."/>
            <person name="Petrasek J."/>
            <person name="Van de Peer Y."/>
            <person name="Friml J."/>
            <person name="Beilby M."/>
            <person name="Dolan L."/>
            <person name="Kohara Y."/>
            <person name="Sugano S."/>
            <person name="Fujiyama A."/>
            <person name="Delaux P.-M."/>
            <person name="Quint M."/>
            <person name="TheiBen G."/>
            <person name="Hagemann M."/>
            <person name="Harholt J."/>
            <person name="Dunand C."/>
            <person name="Zachgo S."/>
            <person name="Langdale J."/>
            <person name="Maumus F."/>
            <person name="Straeten D.V.D."/>
            <person name="Gould S.B."/>
            <person name="Rensing S.A."/>
        </authorList>
    </citation>
    <scope>NUCLEOTIDE SEQUENCE [LARGE SCALE GENOMIC DNA]</scope>
    <source>
        <strain evidence="1 2">S276</strain>
    </source>
</reference>
<dbReference type="EMBL" id="BFEA01000001">
    <property type="protein sequence ID" value="GBG58865.1"/>
    <property type="molecule type" value="Genomic_DNA"/>
</dbReference>
<sequence>MISQEGLIPSIWLRLDSNLGIATVALLVLGVPFSPTDLIPRSTAHLFSPCFAPGRLGGPQSTCWLCRKLDVWAGFSAGLCRLPVWVGVCAALCRWRVGGHPSSAFHEQRQLSPWPSPSSSTPPPPLLRQVATLVIPDDAEYARSLPRLVKLQTVS</sequence>
<evidence type="ECO:0000313" key="1">
    <source>
        <dbReference type="EMBL" id="GBG58865.1"/>
    </source>
</evidence>
<comment type="caution">
    <text evidence="1">The sequence shown here is derived from an EMBL/GenBank/DDBJ whole genome shotgun (WGS) entry which is preliminary data.</text>
</comment>
<organism evidence="1 2">
    <name type="scientific">Chara braunii</name>
    <name type="common">Braun's stonewort</name>
    <dbReference type="NCBI Taxonomy" id="69332"/>
    <lineage>
        <taxon>Eukaryota</taxon>
        <taxon>Viridiplantae</taxon>
        <taxon>Streptophyta</taxon>
        <taxon>Charophyceae</taxon>
        <taxon>Charales</taxon>
        <taxon>Characeae</taxon>
        <taxon>Chara</taxon>
    </lineage>
</organism>
<dbReference type="Proteomes" id="UP000265515">
    <property type="component" value="Unassembled WGS sequence"/>
</dbReference>
<keyword evidence="2" id="KW-1185">Reference proteome</keyword>
<dbReference type="Gramene" id="GBG58865">
    <property type="protein sequence ID" value="GBG58865"/>
    <property type="gene ID" value="CBR_g264"/>
</dbReference>
<evidence type="ECO:0000313" key="2">
    <source>
        <dbReference type="Proteomes" id="UP000265515"/>
    </source>
</evidence>
<name>A0A388JM97_CHABU</name>
<dbReference type="AlphaFoldDB" id="A0A388JM97"/>
<protein>
    <submittedName>
        <fullName evidence="1">Uncharacterized protein</fullName>
    </submittedName>
</protein>
<proteinExistence type="predicted"/>
<gene>
    <name evidence="1" type="ORF">CBR_g264</name>
</gene>
<accession>A0A388JM97</accession>